<dbReference type="SUPFAM" id="SSF55729">
    <property type="entry name" value="Acyl-CoA N-acyltransferases (Nat)"/>
    <property type="match status" value="1"/>
</dbReference>
<gene>
    <name evidence="1" type="ORF">P4826_05455</name>
</gene>
<keyword evidence="2" id="KW-1185">Reference proteome</keyword>
<organism evidence="1 2">
    <name type="scientific">Diaphorobacter limosus</name>
    <dbReference type="NCBI Taxonomy" id="3036128"/>
    <lineage>
        <taxon>Bacteria</taxon>
        <taxon>Pseudomonadati</taxon>
        <taxon>Pseudomonadota</taxon>
        <taxon>Betaproteobacteria</taxon>
        <taxon>Burkholderiales</taxon>
        <taxon>Comamonadaceae</taxon>
        <taxon>Diaphorobacter</taxon>
    </lineage>
</organism>
<dbReference type="Gene3D" id="3.40.630.30">
    <property type="match status" value="1"/>
</dbReference>
<dbReference type="Pfam" id="PF13444">
    <property type="entry name" value="Acetyltransf_5"/>
    <property type="match status" value="1"/>
</dbReference>
<dbReference type="GO" id="GO:0016746">
    <property type="term" value="F:acyltransferase activity"/>
    <property type="evidence" value="ECO:0007669"/>
    <property type="project" value="UniProtKB-KW"/>
</dbReference>
<keyword evidence="1" id="KW-0808">Transferase</keyword>
<name>A0ABZ0J5R3_9BURK</name>
<dbReference type="InterPro" id="IPR016181">
    <property type="entry name" value="Acyl_CoA_acyltransferase"/>
</dbReference>
<dbReference type="EMBL" id="CP136921">
    <property type="protein sequence ID" value="WOO33526.1"/>
    <property type="molecule type" value="Genomic_DNA"/>
</dbReference>
<dbReference type="NCBIfam" id="TIGR03694">
    <property type="entry name" value="exosort_acyl"/>
    <property type="match status" value="1"/>
</dbReference>
<sequence length="243" mass="27752">MPAVSQPQQKFSVNFSGHAVQPSRDKAFFKSIEELRYQVYCEECGFLAPDDYPEKRETDEHDANSAHFAALNEAEQLVGYVRLVFPDALQSFPFQTHCVSILDNVILPPPAQSAEISRLMVHQNYRRRLGELPPAGFPLAETPAEAPRANDQRNPSPQIMLTLYREMYVYSVNNNIRYWYAAMERSLARILARMNFGFQQIGPFTDYYGPVAPYVADLRVLEYQVGQRDPALLAWMRAPLAQS</sequence>
<reference evidence="1 2" key="1">
    <citation type="submission" date="2023-03" db="EMBL/GenBank/DDBJ databases">
        <title>Diaphorobacter basophil sp. nov., isolated from a sewage-treatment plant.</title>
        <authorList>
            <person name="Yang K."/>
        </authorList>
    </citation>
    <scope>NUCLEOTIDE SEQUENCE [LARGE SCALE GENOMIC DNA]</scope>
    <source>
        <strain evidence="1 2">Y-1</strain>
    </source>
</reference>
<accession>A0ABZ0J5R3</accession>
<keyword evidence="1" id="KW-0012">Acyltransferase</keyword>
<dbReference type="RefSeq" id="WP_317702892.1">
    <property type="nucleotide sequence ID" value="NZ_CP136921.1"/>
</dbReference>
<proteinExistence type="predicted"/>
<evidence type="ECO:0000313" key="2">
    <source>
        <dbReference type="Proteomes" id="UP001303211"/>
    </source>
</evidence>
<protein>
    <submittedName>
        <fullName evidence="1">PEP-CTERM/exosortase system-associated acyltransferase</fullName>
    </submittedName>
</protein>
<dbReference type="Proteomes" id="UP001303211">
    <property type="component" value="Chromosome"/>
</dbReference>
<evidence type="ECO:0000313" key="1">
    <source>
        <dbReference type="EMBL" id="WOO33526.1"/>
    </source>
</evidence>
<dbReference type="InterPro" id="IPR022484">
    <property type="entry name" value="PEP-CTERM/exosrtase_acylTfrase"/>
</dbReference>